<dbReference type="PANTHER" id="PTHR34768:SF2">
    <property type="entry name" value="COILED-COIL DOMAIN CONTAINING 89"/>
    <property type="match status" value="1"/>
</dbReference>
<organism evidence="3 4">
    <name type="scientific">Mytilus edulis</name>
    <name type="common">Blue mussel</name>
    <dbReference type="NCBI Taxonomy" id="6550"/>
    <lineage>
        <taxon>Eukaryota</taxon>
        <taxon>Metazoa</taxon>
        <taxon>Spiralia</taxon>
        <taxon>Lophotrochozoa</taxon>
        <taxon>Mollusca</taxon>
        <taxon>Bivalvia</taxon>
        <taxon>Autobranchia</taxon>
        <taxon>Pteriomorphia</taxon>
        <taxon>Mytilida</taxon>
        <taxon>Mytiloidea</taxon>
        <taxon>Mytilidae</taxon>
        <taxon>Mytilinae</taxon>
        <taxon>Mytilus</taxon>
    </lineage>
</organism>
<keyword evidence="4" id="KW-1185">Reference proteome</keyword>
<proteinExistence type="predicted"/>
<evidence type="ECO:0000256" key="2">
    <source>
        <dbReference type="SAM" id="Coils"/>
    </source>
</evidence>
<reference evidence="3" key="1">
    <citation type="submission" date="2021-03" db="EMBL/GenBank/DDBJ databases">
        <authorList>
            <person name="Bekaert M."/>
        </authorList>
    </citation>
    <scope>NUCLEOTIDE SEQUENCE</scope>
</reference>
<dbReference type="OrthoDB" id="10020070at2759"/>
<name>A0A8S3VE14_MYTED</name>
<dbReference type="PANTHER" id="PTHR34768">
    <property type="entry name" value="COILED-COIL DOMAIN-CONTAINING PROTEIN 89"/>
    <property type="match status" value="1"/>
</dbReference>
<gene>
    <name evidence="3" type="ORF">MEDL_63591</name>
</gene>
<evidence type="ECO:0000313" key="4">
    <source>
        <dbReference type="Proteomes" id="UP000683360"/>
    </source>
</evidence>
<accession>A0A8S3VE14</accession>
<feature type="coiled-coil region" evidence="2">
    <location>
        <begin position="299"/>
        <end position="333"/>
    </location>
</feature>
<keyword evidence="1 2" id="KW-0175">Coiled coil</keyword>
<dbReference type="AlphaFoldDB" id="A0A8S3VE14"/>
<dbReference type="Gene3D" id="1.10.287.1490">
    <property type="match status" value="1"/>
</dbReference>
<dbReference type="InterPro" id="IPR043450">
    <property type="entry name" value="CCDC89-like"/>
</dbReference>
<evidence type="ECO:0000256" key="1">
    <source>
        <dbReference type="ARBA" id="ARBA00023054"/>
    </source>
</evidence>
<dbReference type="EMBL" id="CAJPWZ010003103">
    <property type="protein sequence ID" value="CAG2252001.1"/>
    <property type="molecule type" value="Genomic_DNA"/>
</dbReference>
<dbReference type="Proteomes" id="UP000683360">
    <property type="component" value="Unassembled WGS sequence"/>
</dbReference>
<protein>
    <submittedName>
        <fullName evidence="3">Coiled-coil domain-containing protein 89</fullName>
    </submittedName>
</protein>
<feature type="coiled-coil region" evidence="2">
    <location>
        <begin position="146"/>
        <end position="259"/>
    </location>
</feature>
<comment type="caution">
    <text evidence="3">The sequence shown here is derived from an EMBL/GenBank/DDBJ whole genome shotgun (WGS) entry which is preliminary data.</text>
</comment>
<sequence>MASNTRNPKEIREMVSDSNKSKSCYGKFTVSIDLSFGYDFTLNQIIAPQLWIKDMSDMQRNLSKLKSLSEDDKTETAMLRSRIDEQSQLIMILKQRADDVSRKSQTLDKINKEMMDFRENAQEMLDGEIRKYNILNARFDDLASNHQELIKIKDEYKRSNQELRIENSRLREENERIFSGAVMEKDKQIAEMDRKLSSFKEQYTMLEQKHRQLQQDMKGKEDGLRNEIKTVQENYRTEVKMLQSKLQDSEERLKGANYKLQNQIEGRKSLDVESQHRIQQLTKEKDELLDLAMQRGKIVQREQTENKKLQRRIEDMEKAVQTMEEKFEREATAVNANLQVRRLREEASDAGHKYTEVVKEFEAYRKHSQTLLQREKDLNERLRHLAG</sequence>
<evidence type="ECO:0000313" key="3">
    <source>
        <dbReference type="EMBL" id="CAG2252001.1"/>
    </source>
</evidence>